<proteinExistence type="predicted"/>
<accession>A0ACD1GIQ2</accession>
<evidence type="ECO:0000313" key="1">
    <source>
        <dbReference type="EMBL" id="RAH48961.1"/>
    </source>
</evidence>
<keyword evidence="2" id="KW-1185">Reference proteome</keyword>
<protein>
    <submittedName>
        <fullName evidence="1">Uncharacterized protein</fullName>
    </submittedName>
</protein>
<gene>
    <name evidence="1" type="ORF">BO95DRAFT_489513</name>
</gene>
<organism evidence="1 2">
    <name type="scientific">Aspergillus brunneoviolaceus CBS 621.78</name>
    <dbReference type="NCBI Taxonomy" id="1450534"/>
    <lineage>
        <taxon>Eukaryota</taxon>
        <taxon>Fungi</taxon>
        <taxon>Dikarya</taxon>
        <taxon>Ascomycota</taxon>
        <taxon>Pezizomycotina</taxon>
        <taxon>Eurotiomycetes</taxon>
        <taxon>Eurotiomycetidae</taxon>
        <taxon>Eurotiales</taxon>
        <taxon>Aspergillaceae</taxon>
        <taxon>Aspergillus</taxon>
        <taxon>Aspergillus subgen. Circumdati</taxon>
    </lineage>
</organism>
<name>A0ACD1GIQ2_9EURO</name>
<dbReference type="Proteomes" id="UP000249057">
    <property type="component" value="Unassembled WGS sequence"/>
</dbReference>
<sequence length="343" mass="36770">MSRNIHRTSLANIDAPTVIQKAQTALAAIDRSNRPTELRPGHNAGPAGLSAALCLARSLHTAVVFDSQTQRNRPTAHLHAVLTWDHQPPARFLTDAKANLLTRYRTIQFHDANVQSIEQAPQGLFHARDHTGAVWRGRSVLAIGCGYTDCWASEIFHCLFCHGYEERGAESCGVLCAGELLAAGPVVHMARLAARLAKRVTLYTNGEGGELEEHIRGLLRPDEVARLVVDSRRIVRMVKGEVASTVILQFATGEPVVEGFVVNRPRTELQGAHLVAQLGCRRTPHGLIEAAEPLYQSSVAGMFAAGDCVALGKTVTNAMATGAFAGAGLAAQLGAKADMLDLS</sequence>
<reference evidence="1" key="1">
    <citation type="submission" date="2018-02" db="EMBL/GenBank/DDBJ databases">
        <title>The genomes of Aspergillus section Nigri reveals drivers in fungal speciation.</title>
        <authorList>
            <consortium name="DOE Joint Genome Institute"/>
            <person name="Vesth T.C."/>
            <person name="Nybo J."/>
            <person name="Theobald S."/>
            <person name="Brandl J."/>
            <person name="Frisvad J.C."/>
            <person name="Nielsen K.F."/>
            <person name="Lyhne E.K."/>
            <person name="Kogle M.E."/>
            <person name="Kuo A."/>
            <person name="Riley R."/>
            <person name="Clum A."/>
            <person name="Nolan M."/>
            <person name="Lipzen A."/>
            <person name="Salamov A."/>
            <person name="Henrissat B."/>
            <person name="Wiebenga A."/>
            <person name="De vries R.P."/>
            <person name="Grigoriev I.V."/>
            <person name="Mortensen U.H."/>
            <person name="Andersen M.R."/>
            <person name="Baker S.E."/>
        </authorList>
    </citation>
    <scope>NUCLEOTIDE SEQUENCE</scope>
    <source>
        <strain evidence="1">CBS 621.78</strain>
    </source>
</reference>
<dbReference type="EMBL" id="KZ825321">
    <property type="protein sequence ID" value="RAH48961.1"/>
    <property type="molecule type" value="Genomic_DNA"/>
</dbReference>
<evidence type="ECO:0000313" key="2">
    <source>
        <dbReference type="Proteomes" id="UP000249057"/>
    </source>
</evidence>